<gene>
    <name evidence="1" type="ORF">MANES_14G147900</name>
</gene>
<dbReference type="EMBL" id="CM004400">
    <property type="protein sequence ID" value="OAY31873.1"/>
    <property type="molecule type" value="Genomic_DNA"/>
</dbReference>
<accession>A0A251JDV2</accession>
<sequence>MSIGFGWWWRIYDSWELGVCFSFGSSILKVCMSFICDCSLDMVVDLVRLFASSSPATDVVEAMAVN</sequence>
<dbReference type="AlphaFoldDB" id="A0A251JDV2"/>
<organism evidence="1">
    <name type="scientific">Manihot esculenta</name>
    <name type="common">Cassava</name>
    <name type="synonym">Jatropha manihot</name>
    <dbReference type="NCBI Taxonomy" id="3983"/>
    <lineage>
        <taxon>Eukaryota</taxon>
        <taxon>Viridiplantae</taxon>
        <taxon>Streptophyta</taxon>
        <taxon>Embryophyta</taxon>
        <taxon>Tracheophyta</taxon>
        <taxon>Spermatophyta</taxon>
        <taxon>Magnoliopsida</taxon>
        <taxon>eudicotyledons</taxon>
        <taxon>Gunneridae</taxon>
        <taxon>Pentapetalae</taxon>
        <taxon>rosids</taxon>
        <taxon>fabids</taxon>
        <taxon>Malpighiales</taxon>
        <taxon>Euphorbiaceae</taxon>
        <taxon>Crotonoideae</taxon>
        <taxon>Manihoteae</taxon>
        <taxon>Manihot</taxon>
    </lineage>
</organism>
<protein>
    <submittedName>
        <fullName evidence="1">Uncharacterized protein</fullName>
    </submittedName>
</protein>
<name>A0A251JDV2_MANES</name>
<proteinExistence type="predicted"/>
<dbReference type="EMBL" id="CM004400">
    <property type="protein sequence ID" value="OAY31872.1"/>
    <property type="molecule type" value="Genomic_DNA"/>
</dbReference>
<evidence type="ECO:0000313" key="1">
    <source>
        <dbReference type="EMBL" id="OAY31872.1"/>
    </source>
</evidence>
<reference evidence="1" key="1">
    <citation type="submission" date="2016-02" db="EMBL/GenBank/DDBJ databases">
        <title>WGS assembly of Manihot esculenta.</title>
        <authorList>
            <person name="Bredeson J.V."/>
            <person name="Prochnik S.E."/>
            <person name="Lyons J.B."/>
            <person name="Schmutz J."/>
            <person name="Grimwood J."/>
            <person name="Vrebalov J."/>
            <person name="Bart R.S."/>
            <person name="Amuge T."/>
            <person name="Ferguson M.E."/>
            <person name="Green R."/>
            <person name="Putnam N."/>
            <person name="Stites J."/>
            <person name="Rounsley S."/>
            <person name="Rokhsar D.S."/>
        </authorList>
    </citation>
    <scope>NUCLEOTIDE SEQUENCE [LARGE SCALE GENOMIC DNA]</scope>
    <source>
        <tissue evidence="1">Leaf</tissue>
    </source>
</reference>